<protein>
    <submittedName>
        <fullName evidence="2">DUF4850 domain-containing protein</fullName>
    </submittedName>
</protein>
<dbReference type="EMBL" id="CP091512">
    <property type="protein sequence ID" value="UOO92377.1"/>
    <property type="molecule type" value="Genomic_DNA"/>
</dbReference>
<evidence type="ECO:0000256" key="1">
    <source>
        <dbReference type="SAM" id="SignalP"/>
    </source>
</evidence>
<dbReference type="RefSeq" id="WP_019958520.1">
    <property type="nucleotide sequence ID" value="NZ_CP091512.1"/>
</dbReference>
<name>A0ABY4E9F4_VITST</name>
<organism evidence="2 3">
    <name type="scientific">Vitreoscilla stercoraria</name>
    <dbReference type="NCBI Taxonomy" id="61"/>
    <lineage>
        <taxon>Bacteria</taxon>
        <taxon>Pseudomonadati</taxon>
        <taxon>Pseudomonadota</taxon>
        <taxon>Betaproteobacteria</taxon>
        <taxon>Neisseriales</taxon>
        <taxon>Neisseriaceae</taxon>
        <taxon>Vitreoscilla</taxon>
    </lineage>
</organism>
<evidence type="ECO:0000313" key="2">
    <source>
        <dbReference type="EMBL" id="UOO92377.1"/>
    </source>
</evidence>
<gene>
    <name evidence="2" type="ORF">LVJ81_12360</name>
</gene>
<feature type="signal peptide" evidence="1">
    <location>
        <begin position="1"/>
        <end position="20"/>
    </location>
</feature>
<keyword evidence="3" id="KW-1185">Reference proteome</keyword>
<dbReference type="Pfam" id="PF16142">
    <property type="entry name" value="DUF4850"/>
    <property type="match status" value="1"/>
</dbReference>
<sequence length="246" mass="27075">MQNKIILALLGVLMVTQVQAKTYQPQVPTFNETNGNQRAKNNPWQNIGTAMVAGQRLPAYAVSVRDPIEEGWISEDDACHPKACVLPVSANVRTEQLYRLMAVRVAGMGWILAPKTWRNIEADVGVNGSQALLMKSADGREYVSYYHSGACVGCALTAAAPFFPQAFKLAQADDYEPNRPNPSIQLVRAQNNKVLFSYTLSNQYTTHGVAFWQNADDEPYQDMRVTVSQDNTALAGVILNAGMMAF</sequence>
<proteinExistence type="predicted"/>
<reference evidence="2" key="1">
    <citation type="submission" date="2021-12" db="EMBL/GenBank/DDBJ databases">
        <authorList>
            <person name="Veyrier F.J."/>
        </authorList>
    </citation>
    <scope>NUCLEOTIDE SEQUENCE</scope>
    <source>
        <strain evidence="2">SAG 1488-6</strain>
    </source>
</reference>
<feature type="chain" id="PRO_5045621625" evidence="1">
    <location>
        <begin position="21"/>
        <end position="246"/>
    </location>
</feature>
<accession>A0ABY4E9F4</accession>
<dbReference type="InterPro" id="IPR032322">
    <property type="entry name" value="DUF4850"/>
</dbReference>
<evidence type="ECO:0000313" key="3">
    <source>
        <dbReference type="Proteomes" id="UP000832034"/>
    </source>
</evidence>
<dbReference type="Proteomes" id="UP000832034">
    <property type="component" value="Chromosome"/>
</dbReference>
<reference evidence="2" key="2">
    <citation type="journal article" date="2022" name="Res Sq">
        <title>Evolution of multicellular longitudinally dividing oral cavity symbionts (Neisseriaceae).</title>
        <authorList>
            <person name="Nyongesa S."/>
            <person name="Weber P."/>
            <person name="Bernet E."/>
            <person name="Pullido F."/>
            <person name="Nieckarz M."/>
            <person name="Delaby M."/>
            <person name="Nieves C."/>
            <person name="Viehboeck T."/>
            <person name="Krause N."/>
            <person name="Rivera-Millot A."/>
            <person name="Nakamura A."/>
            <person name="Vischer N."/>
            <person name="VanNieuwenhze M."/>
            <person name="Brun Y."/>
            <person name="Cava F."/>
            <person name="Bulgheresi S."/>
            <person name="Veyrier F."/>
        </authorList>
    </citation>
    <scope>NUCLEOTIDE SEQUENCE</scope>
    <source>
        <strain evidence="2">SAG 1488-6</strain>
    </source>
</reference>
<keyword evidence="1" id="KW-0732">Signal</keyword>